<feature type="domain" description="Major facilitator superfamily (MFS) profile" evidence="6">
    <location>
        <begin position="1"/>
        <end position="184"/>
    </location>
</feature>
<evidence type="ECO:0000256" key="4">
    <source>
        <dbReference type="ARBA" id="ARBA00023136"/>
    </source>
</evidence>
<dbReference type="EMBL" id="MTHB01000123">
    <property type="protein sequence ID" value="OXC76560.1"/>
    <property type="molecule type" value="Genomic_DNA"/>
</dbReference>
<comment type="subcellular location">
    <subcellularLocation>
        <location evidence="1">Membrane</location>
        <topology evidence="1">Multi-pass membrane protein</topology>
    </subcellularLocation>
</comment>
<sequence>MIVYFCYGWTGWLFFTWLPTFFMHGRGLDLKNSALFSAGVFLSGVLGNTAGGVLSDRILKRTGNVVAARRNVIIGAFLGALVFLAPVLFVKSLPVMAASMSLSFFFLEMTIGPIWAVPMDITPKHVGIASGLVNAGSAVAGIFSPIVFGFVVDHTGNWTLPFAGSVGLLAIGMVMTFFMRPDIALDKSADSDDETRHGLKLADRLGH</sequence>
<dbReference type="GO" id="GO:0016020">
    <property type="term" value="C:membrane"/>
    <property type="evidence" value="ECO:0007669"/>
    <property type="project" value="UniProtKB-SubCell"/>
</dbReference>
<evidence type="ECO:0000313" key="7">
    <source>
        <dbReference type="EMBL" id="OXC76560.1"/>
    </source>
</evidence>
<feature type="transmembrane region" description="Helical" evidence="5">
    <location>
        <begin position="5"/>
        <end position="22"/>
    </location>
</feature>
<reference evidence="8" key="1">
    <citation type="submission" date="2017-01" db="EMBL/GenBank/DDBJ databases">
        <title>Genome Analysis of Deinococcus marmoris KOPRI26562.</title>
        <authorList>
            <person name="Kim J.H."/>
            <person name="Oh H.-M."/>
        </authorList>
    </citation>
    <scope>NUCLEOTIDE SEQUENCE [LARGE SCALE GENOMIC DNA]</scope>
    <source>
        <strain evidence="8">PAMC 26633</strain>
    </source>
</reference>
<dbReference type="InterPro" id="IPR011701">
    <property type="entry name" value="MFS"/>
</dbReference>
<dbReference type="Gene3D" id="1.20.1250.20">
    <property type="entry name" value="MFS general substrate transporter like domains"/>
    <property type="match status" value="1"/>
</dbReference>
<protein>
    <submittedName>
        <fullName evidence="7">Permeases of the major facilitator superfamily</fullName>
    </submittedName>
</protein>
<dbReference type="PROSITE" id="PS50850">
    <property type="entry name" value="MFS"/>
    <property type="match status" value="1"/>
</dbReference>
<proteinExistence type="predicted"/>
<dbReference type="InterPro" id="IPR036259">
    <property type="entry name" value="MFS_trans_sf"/>
</dbReference>
<keyword evidence="2 5" id="KW-0812">Transmembrane</keyword>
<feature type="transmembrane region" description="Helical" evidence="5">
    <location>
        <begin position="34"/>
        <end position="59"/>
    </location>
</feature>
<dbReference type="GO" id="GO:0022857">
    <property type="term" value="F:transmembrane transporter activity"/>
    <property type="evidence" value="ECO:0007669"/>
    <property type="project" value="InterPro"/>
</dbReference>
<organism evidence="7 8">
    <name type="scientific">Caballeronia sordidicola</name>
    <name type="common">Burkholderia sordidicola</name>
    <dbReference type="NCBI Taxonomy" id="196367"/>
    <lineage>
        <taxon>Bacteria</taxon>
        <taxon>Pseudomonadati</taxon>
        <taxon>Pseudomonadota</taxon>
        <taxon>Betaproteobacteria</taxon>
        <taxon>Burkholderiales</taxon>
        <taxon>Burkholderiaceae</taxon>
        <taxon>Caballeronia</taxon>
    </lineage>
</organism>
<dbReference type="RefSeq" id="WP_256983104.1">
    <property type="nucleotide sequence ID" value="NZ_MTHB01000123.1"/>
</dbReference>
<dbReference type="Pfam" id="PF07690">
    <property type="entry name" value="MFS_1"/>
    <property type="match status" value="1"/>
</dbReference>
<dbReference type="AlphaFoldDB" id="A0A226X0M4"/>
<feature type="transmembrane region" description="Helical" evidence="5">
    <location>
        <begin position="128"/>
        <end position="152"/>
    </location>
</feature>
<feature type="transmembrane region" description="Helical" evidence="5">
    <location>
        <begin position="71"/>
        <end position="89"/>
    </location>
</feature>
<evidence type="ECO:0000256" key="3">
    <source>
        <dbReference type="ARBA" id="ARBA00022989"/>
    </source>
</evidence>
<dbReference type="SUPFAM" id="SSF103473">
    <property type="entry name" value="MFS general substrate transporter"/>
    <property type="match status" value="1"/>
</dbReference>
<comment type="caution">
    <text evidence="7">The sequence shown here is derived from an EMBL/GenBank/DDBJ whole genome shotgun (WGS) entry which is preliminary data.</text>
</comment>
<name>A0A226X0M4_CABSO</name>
<feature type="transmembrane region" description="Helical" evidence="5">
    <location>
        <begin position="95"/>
        <end position="116"/>
    </location>
</feature>
<keyword evidence="4 5" id="KW-0472">Membrane</keyword>
<dbReference type="eggNOG" id="COG2271">
    <property type="taxonomic scope" value="Bacteria"/>
</dbReference>
<gene>
    <name evidence="7" type="ORF">BSU04_21325</name>
</gene>
<accession>A0A226X0M4</accession>
<keyword evidence="3 5" id="KW-1133">Transmembrane helix</keyword>
<evidence type="ECO:0000256" key="2">
    <source>
        <dbReference type="ARBA" id="ARBA00022692"/>
    </source>
</evidence>
<dbReference type="PANTHER" id="PTHR11662">
    <property type="entry name" value="SOLUTE CARRIER FAMILY 17"/>
    <property type="match status" value="1"/>
</dbReference>
<evidence type="ECO:0000256" key="5">
    <source>
        <dbReference type="SAM" id="Phobius"/>
    </source>
</evidence>
<dbReference type="PANTHER" id="PTHR11662:SF399">
    <property type="entry name" value="FI19708P1-RELATED"/>
    <property type="match status" value="1"/>
</dbReference>
<dbReference type="InterPro" id="IPR020846">
    <property type="entry name" value="MFS_dom"/>
</dbReference>
<evidence type="ECO:0000259" key="6">
    <source>
        <dbReference type="PROSITE" id="PS50850"/>
    </source>
</evidence>
<dbReference type="Proteomes" id="UP000214720">
    <property type="component" value="Unassembled WGS sequence"/>
</dbReference>
<evidence type="ECO:0000313" key="8">
    <source>
        <dbReference type="Proteomes" id="UP000214720"/>
    </source>
</evidence>
<dbReference type="InterPro" id="IPR050382">
    <property type="entry name" value="MFS_Na/Anion_cotransporter"/>
</dbReference>
<evidence type="ECO:0000256" key="1">
    <source>
        <dbReference type="ARBA" id="ARBA00004141"/>
    </source>
</evidence>
<feature type="transmembrane region" description="Helical" evidence="5">
    <location>
        <begin position="158"/>
        <end position="178"/>
    </location>
</feature>